<keyword evidence="4" id="KW-1185">Reference proteome</keyword>
<evidence type="ECO:0008006" key="5">
    <source>
        <dbReference type="Google" id="ProtNLM"/>
    </source>
</evidence>
<name>A0ABP5V607_9ACTN</name>
<keyword evidence="2" id="KW-0812">Transmembrane</keyword>
<sequence>MTTGTEAHAGRPAGTGTADGTAPAADPAGRGPLANRFALFAECLLAGVWLLVAALPLVTALPAFAAACGHLRRYLDAEQAGLREFGADLRRALREGLRFSLLWWAALVLLAFDLRVVSSGILPGGPAAAAVGAVTAACAVAVVVTGLRTAAARRPGEDWLRTARPAVRRAWRTDPGGSLLLAGGLAVVAVATWMLPPLIAPALGALAACAVAVERRSTGR</sequence>
<protein>
    <recommendedName>
        <fullName evidence="5">Integral membrane protein</fullName>
    </recommendedName>
</protein>
<dbReference type="EMBL" id="BAAATJ010000006">
    <property type="protein sequence ID" value="GAA2394679.1"/>
    <property type="molecule type" value="Genomic_DNA"/>
</dbReference>
<feature type="region of interest" description="Disordered" evidence="1">
    <location>
        <begin position="1"/>
        <end position="25"/>
    </location>
</feature>
<feature type="transmembrane region" description="Helical" evidence="2">
    <location>
        <begin position="171"/>
        <end position="192"/>
    </location>
</feature>
<organism evidence="3 4">
    <name type="scientific">Streptomyces glaucosporus</name>
    <dbReference type="NCBI Taxonomy" id="284044"/>
    <lineage>
        <taxon>Bacteria</taxon>
        <taxon>Bacillati</taxon>
        <taxon>Actinomycetota</taxon>
        <taxon>Actinomycetes</taxon>
        <taxon>Kitasatosporales</taxon>
        <taxon>Streptomycetaceae</taxon>
        <taxon>Streptomyces</taxon>
    </lineage>
</organism>
<keyword evidence="2" id="KW-1133">Transmembrane helix</keyword>
<dbReference type="RefSeq" id="WP_344630538.1">
    <property type="nucleotide sequence ID" value="NZ_BAAATJ010000006.1"/>
</dbReference>
<keyword evidence="2" id="KW-0472">Membrane</keyword>
<reference evidence="4" key="1">
    <citation type="journal article" date="2019" name="Int. J. Syst. Evol. Microbiol.">
        <title>The Global Catalogue of Microorganisms (GCM) 10K type strain sequencing project: providing services to taxonomists for standard genome sequencing and annotation.</title>
        <authorList>
            <consortium name="The Broad Institute Genomics Platform"/>
            <consortium name="The Broad Institute Genome Sequencing Center for Infectious Disease"/>
            <person name="Wu L."/>
            <person name="Ma J."/>
        </authorList>
    </citation>
    <scope>NUCLEOTIDE SEQUENCE [LARGE SCALE GENOMIC DNA]</scope>
    <source>
        <strain evidence="4">JCM 6921</strain>
    </source>
</reference>
<gene>
    <name evidence="3" type="ORF">GCM10010420_19960</name>
</gene>
<feature type="compositionally biased region" description="Low complexity" evidence="1">
    <location>
        <begin position="10"/>
        <end position="25"/>
    </location>
</feature>
<feature type="transmembrane region" description="Helical" evidence="2">
    <location>
        <begin position="128"/>
        <end position="150"/>
    </location>
</feature>
<evidence type="ECO:0000256" key="2">
    <source>
        <dbReference type="SAM" id="Phobius"/>
    </source>
</evidence>
<dbReference type="Proteomes" id="UP001500058">
    <property type="component" value="Unassembled WGS sequence"/>
</dbReference>
<comment type="caution">
    <text evidence="3">The sequence shown here is derived from an EMBL/GenBank/DDBJ whole genome shotgun (WGS) entry which is preliminary data.</text>
</comment>
<proteinExistence type="predicted"/>
<accession>A0ABP5V607</accession>
<evidence type="ECO:0000256" key="1">
    <source>
        <dbReference type="SAM" id="MobiDB-lite"/>
    </source>
</evidence>
<feature type="transmembrane region" description="Helical" evidence="2">
    <location>
        <begin position="101"/>
        <end position="122"/>
    </location>
</feature>
<evidence type="ECO:0000313" key="3">
    <source>
        <dbReference type="EMBL" id="GAA2394679.1"/>
    </source>
</evidence>
<feature type="transmembrane region" description="Helical" evidence="2">
    <location>
        <begin position="37"/>
        <end position="64"/>
    </location>
</feature>
<evidence type="ECO:0000313" key="4">
    <source>
        <dbReference type="Proteomes" id="UP001500058"/>
    </source>
</evidence>